<dbReference type="EMBL" id="CP021330">
    <property type="protein sequence ID" value="AVX05454.1"/>
    <property type="molecule type" value="Genomic_DNA"/>
</dbReference>
<protein>
    <submittedName>
        <fullName evidence="1">Uncharacterized protein</fullName>
    </submittedName>
</protein>
<accession>A0A2R4MHQ9</accession>
<dbReference type="RefSeq" id="WP_117396341.1">
    <property type="nucleotide sequence ID" value="NZ_CP021330.1"/>
</dbReference>
<dbReference type="KEGG" id="mmyr:MXMO3_02946"/>
<dbReference type="AlphaFoldDB" id="A0A2R4MHQ9"/>
<proteinExistence type="predicted"/>
<evidence type="ECO:0000313" key="1">
    <source>
        <dbReference type="EMBL" id="AVX05454.1"/>
    </source>
</evidence>
<sequence>MAKVTVTDMQTNTSVQLAQQEADLVASEIAIVQPGPFARLLMRLFPGPNTHPKVAPDFEIVVEDGGRTTVFELSGETVLQRKSDKRGFNFFLGSKIVAWHAAQSGVPTP</sequence>
<dbReference type="Proteomes" id="UP000258927">
    <property type="component" value="Chromosome"/>
</dbReference>
<name>A0A2R4MHQ9_9HYPH</name>
<keyword evidence="2" id="KW-1185">Reference proteome</keyword>
<organism evidence="1 2">
    <name type="scientific">Maritalea myrionectae</name>
    <dbReference type="NCBI Taxonomy" id="454601"/>
    <lineage>
        <taxon>Bacteria</taxon>
        <taxon>Pseudomonadati</taxon>
        <taxon>Pseudomonadota</taxon>
        <taxon>Alphaproteobacteria</taxon>
        <taxon>Hyphomicrobiales</taxon>
        <taxon>Devosiaceae</taxon>
        <taxon>Maritalea</taxon>
    </lineage>
</organism>
<dbReference type="STRING" id="1122213.GCA_000423365_00587"/>
<evidence type="ECO:0000313" key="2">
    <source>
        <dbReference type="Proteomes" id="UP000258927"/>
    </source>
</evidence>
<gene>
    <name evidence="1" type="ORF">MXMO3_02946</name>
</gene>
<reference evidence="1 2" key="1">
    <citation type="submission" date="2017-05" db="EMBL/GenBank/DDBJ databases">
        <title>Genome Analysis of Maritalea myrionectae HL2708#5.</title>
        <authorList>
            <consortium name="Cotde Inc.-PKNU"/>
            <person name="Jang D."/>
            <person name="Oh H.-M."/>
        </authorList>
    </citation>
    <scope>NUCLEOTIDE SEQUENCE [LARGE SCALE GENOMIC DNA]</scope>
    <source>
        <strain evidence="1 2">HL2708#5</strain>
    </source>
</reference>